<feature type="transmembrane region" description="Helical" evidence="1">
    <location>
        <begin position="6"/>
        <end position="24"/>
    </location>
</feature>
<dbReference type="EMBL" id="JACSQD010000005">
    <property type="protein sequence ID" value="MBD7996070.1"/>
    <property type="molecule type" value="Genomic_DNA"/>
</dbReference>
<dbReference type="RefSeq" id="WP_191808349.1">
    <property type="nucleotide sequence ID" value="NZ_JACSQD010000005.1"/>
</dbReference>
<keyword evidence="1" id="KW-1133">Transmembrane helix</keyword>
<proteinExistence type="predicted"/>
<feature type="transmembrane region" description="Helical" evidence="1">
    <location>
        <begin position="181"/>
        <end position="200"/>
    </location>
</feature>
<protein>
    <submittedName>
        <fullName evidence="2">Uncharacterized protein</fullName>
    </submittedName>
</protein>
<feature type="transmembrane region" description="Helical" evidence="1">
    <location>
        <begin position="68"/>
        <end position="86"/>
    </location>
</feature>
<gene>
    <name evidence="2" type="ORF">H9639_12245</name>
</gene>
<organism evidence="2 3">
    <name type="scientific">Arthrobacter gallicola</name>
    <dbReference type="NCBI Taxonomy" id="2762225"/>
    <lineage>
        <taxon>Bacteria</taxon>
        <taxon>Bacillati</taxon>
        <taxon>Actinomycetota</taxon>
        <taxon>Actinomycetes</taxon>
        <taxon>Micrococcales</taxon>
        <taxon>Micrococcaceae</taxon>
        <taxon>Arthrobacter</taxon>
    </lineage>
</organism>
<sequence length="350" mass="38916">MLLDSGMLVAGLLGLLLVIFRDKILPARFMGDEGTIQELARGLWSAEGDSSYTQVANFYRWMGLAENATLAGLFGFVLACMPYLLLIKEARALGTSFGIMVTSLSGVLLSAVYMGSYSKEVFLVPIVLALVVLKPGKLSLLLICLPMALYATYFRSYWFFVLTFFVLLAFILRKNISIKRLLLVTICGIAVGSLLLSFILDVPADHFRQVVNVRRAVVGDVNTLIPRFIPSESIFSGPLNNIWTFIVLVVPIPLLLLFSGYYIVIFALLASIWGGFYLGVQRLKNVINRTHGLRITRAIVFLSAFVMTQAFFEPDYGSALKHLTPFIPLFLMIQLGVKEMTPESTSKENR</sequence>
<feature type="transmembrane region" description="Helical" evidence="1">
    <location>
        <begin position="242"/>
        <end position="274"/>
    </location>
</feature>
<name>A0ABR8UU28_9MICC</name>
<reference evidence="2 3" key="1">
    <citation type="submission" date="2020-08" db="EMBL/GenBank/DDBJ databases">
        <title>A Genomic Blueprint of the Chicken Gut Microbiome.</title>
        <authorList>
            <person name="Gilroy R."/>
            <person name="Ravi A."/>
            <person name="Getino M."/>
            <person name="Pursley I."/>
            <person name="Horton D.L."/>
            <person name="Alikhan N.-F."/>
            <person name="Baker D."/>
            <person name="Gharbi K."/>
            <person name="Hall N."/>
            <person name="Watson M."/>
            <person name="Adriaenssens E.M."/>
            <person name="Foster-Nyarko E."/>
            <person name="Jarju S."/>
            <person name="Secka A."/>
            <person name="Antonio M."/>
            <person name="Oren A."/>
            <person name="Chaudhuri R."/>
            <person name="La Ragione R.M."/>
            <person name="Hildebrand F."/>
            <person name="Pallen M.J."/>
        </authorList>
    </citation>
    <scope>NUCLEOTIDE SEQUENCE [LARGE SCALE GENOMIC DNA]</scope>
    <source>
        <strain evidence="2 3">Sa2CUA1</strain>
    </source>
</reference>
<accession>A0ABR8UU28</accession>
<dbReference type="Proteomes" id="UP000609874">
    <property type="component" value="Unassembled WGS sequence"/>
</dbReference>
<keyword evidence="1" id="KW-0812">Transmembrane</keyword>
<evidence type="ECO:0000256" key="1">
    <source>
        <dbReference type="SAM" id="Phobius"/>
    </source>
</evidence>
<evidence type="ECO:0000313" key="3">
    <source>
        <dbReference type="Proteomes" id="UP000609874"/>
    </source>
</evidence>
<keyword evidence="3" id="KW-1185">Reference proteome</keyword>
<feature type="transmembrane region" description="Helical" evidence="1">
    <location>
        <begin position="156"/>
        <end position="172"/>
    </location>
</feature>
<comment type="caution">
    <text evidence="2">The sequence shown here is derived from an EMBL/GenBank/DDBJ whole genome shotgun (WGS) entry which is preliminary data.</text>
</comment>
<feature type="transmembrane region" description="Helical" evidence="1">
    <location>
        <begin position="92"/>
        <end position="114"/>
    </location>
</feature>
<feature type="transmembrane region" description="Helical" evidence="1">
    <location>
        <begin position="121"/>
        <end position="150"/>
    </location>
</feature>
<keyword evidence="1" id="KW-0472">Membrane</keyword>
<evidence type="ECO:0000313" key="2">
    <source>
        <dbReference type="EMBL" id="MBD7996070.1"/>
    </source>
</evidence>
<feature type="transmembrane region" description="Helical" evidence="1">
    <location>
        <begin position="295"/>
        <end position="312"/>
    </location>
</feature>